<reference evidence="4" key="1">
    <citation type="submission" date="2023-06" db="EMBL/GenBank/DDBJ databases">
        <authorList>
            <person name="Kurt Z."/>
        </authorList>
    </citation>
    <scope>NUCLEOTIDE SEQUENCE</scope>
</reference>
<gene>
    <name evidence="4" type="ORF">HINF_LOCUS11122</name>
    <name evidence="5" type="ORF">HINF_LOCUS6389</name>
</gene>
<dbReference type="Gene3D" id="3.40.50.300">
    <property type="entry name" value="P-loop containing nucleotide triphosphate hydrolases"/>
    <property type="match status" value="1"/>
</dbReference>
<feature type="repeat" description="WD" evidence="3">
    <location>
        <begin position="935"/>
        <end position="976"/>
    </location>
</feature>
<dbReference type="Gene3D" id="2.160.20.80">
    <property type="entry name" value="E3 ubiquitin-protein ligase SopA"/>
    <property type="match status" value="1"/>
</dbReference>
<feature type="repeat" description="WD" evidence="3">
    <location>
        <begin position="1066"/>
        <end position="1107"/>
    </location>
</feature>
<dbReference type="InterPro" id="IPR001680">
    <property type="entry name" value="WD40_rpt"/>
</dbReference>
<evidence type="ECO:0000313" key="4">
    <source>
        <dbReference type="EMBL" id="CAI9923477.1"/>
    </source>
</evidence>
<dbReference type="Pfam" id="PF00400">
    <property type="entry name" value="WD40"/>
    <property type="match status" value="9"/>
</dbReference>
<accession>A0AA86NPV3</accession>
<comment type="caution">
    <text evidence="4">The sequence shown here is derived from an EMBL/GenBank/DDBJ whole genome shotgun (WGS) entry which is preliminary data.</text>
</comment>
<keyword evidence="6" id="KW-1185">Reference proteome</keyword>
<proteinExistence type="predicted"/>
<evidence type="ECO:0000256" key="2">
    <source>
        <dbReference type="ARBA" id="ARBA00022737"/>
    </source>
</evidence>
<reference evidence="5 6" key="2">
    <citation type="submission" date="2024-07" db="EMBL/GenBank/DDBJ databases">
        <authorList>
            <person name="Akdeniz Z."/>
        </authorList>
    </citation>
    <scope>NUCLEOTIDE SEQUENCE [LARGE SCALE GENOMIC DNA]</scope>
</reference>
<feature type="repeat" description="WD" evidence="3">
    <location>
        <begin position="893"/>
        <end position="934"/>
    </location>
</feature>
<keyword evidence="1 3" id="KW-0853">WD repeat</keyword>
<feature type="repeat" description="WD" evidence="3">
    <location>
        <begin position="849"/>
        <end position="884"/>
    </location>
</feature>
<feature type="repeat" description="WD" evidence="3">
    <location>
        <begin position="986"/>
        <end position="1016"/>
    </location>
</feature>
<dbReference type="Pfam" id="PF00805">
    <property type="entry name" value="Pentapeptide"/>
    <property type="match status" value="1"/>
</dbReference>
<dbReference type="InterPro" id="IPR015943">
    <property type="entry name" value="WD40/YVTN_repeat-like_dom_sf"/>
</dbReference>
<dbReference type="PROSITE" id="PS50294">
    <property type="entry name" value="WD_REPEATS_REGION"/>
    <property type="match status" value="6"/>
</dbReference>
<dbReference type="InterPro" id="IPR036322">
    <property type="entry name" value="WD40_repeat_dom_sf"/>
</dbReference>
<organism evidence="4">
    <name type="scientific">Hexamita inflata</name>
    <dbReference type="NCBI Taxonomy" id="28002"/>
    <lineage>
        <taxon>Eukaryota</taxon>
        <taxon>Metamonada</taxon>
        <taxon>Diplomonadida</taxon>
        <taxon>Hexamitidae</taxon>
        <taxon>Hexamitinae</taxon>
        <taxon>Hexamita</taxon>
    </lineage>
</organism>
<dbReference type="SUPFAM" id="SSF52540">
    <property type="entry name" value="P-loop containing nucleoside triphosphate hydrolases"/>
    <property type="match status" value="1"/>
</dbReference>
<dbReference type="EMBL" id="CAXDID020000012">
    <property type="protein sequence ID" value="CAL5980871.1"/>
    <property type="molecule type" value="Genomic_DNA"/>
</dbReference>
<dbReference type="PROSITE" id="PS50082">
    <property type="entry name" value="WD_REPEATS_2"/>
    <property type="match status" value="8"/>
</dbReference>
<evidence type="ECO:0000313" key="6">
    <source>
        <dbReference type="Proteomes" id="UP001642409"/>
    </source>
</evidence>
<dbReference type="InterPro" id="IPR020472">
    <property type="entry name" value="WD40_PAC1"/>
</dbReference>
<dbReference type="Proteomes" id="UP001642409">
    <property type="component" value="Unassembled WGS sequence"/>
</dbReference>
<dbReference type="SUPFAM" id="SSF50969">
    <property type="entry name" value="YVTN repeat-like/Quinoprotein amine dehydrogenase"/>
    <property type="match status" value="1"/>
</dbReference>
<evidence type="ECO:0000313" key="5">
    <source>
        <dbReference type="EMBL" id="CAL5980871.1"/>
    </source>
</evidence>
<dbReference type="EMBL" id="CATOUU010000279">
    <property type="protein sequence ID" value="CAI9923477.1"/>
    <property type="molecule type" value="Genomic_DNA"/>
</dbReference>
<dbReference type="PROSITE" id="PS00678">
    <property type="entry name" value="WD_REPEATS_1"/>
    <property type="match status" value="3"/>
</dbReference>
<dbReference type="InterPro" id="IPR027417">
    <property type="entry name" value="P-loop_NTPase"/>
</dbReference>
<dbReference type="SUPFAM" id="SSF50978">
    <property type="entry name" value="WD40 repeat-like"/>
    <property type="match status" value="2"/>
</dbReference>
<feature type="repeat" description="WD" evidence="3">
    <location>
        <begin position="1024"/>
        <end position="1065"/>
    </location>
</feature>
<protein>
    <submittedName>
        <fullName evidence="4">Pentapeptide repeats-containing protein</fullName>
    </submittedName>
    <submittedName>
        <fullName evidence="5">Pentapeptide_repeats-containing protein</fullName>
    </submittedName>
</protein>
<name>A0AA86NPV3_9EUKA</name>
<dbReference type="PANTHER" id="PTHR19848">
    <property type="entry name" value="WD40 REPEAT PROTEIN"/>
    <property type="match status" value="1"/>
</dbReference>
<dbReference type="Gene3D" id="2.130.10.10">
    <property type="entry name" value="YVTN repeat-like/Quinoprotein amine dehydrogenase"/>
    <property type="match status" value="4"/>
</dbReference>
<dbReference type="InterPro" id="IPR001646">
    <property type="entry name" value="5peptide_repeat"/>
</dbReference>
<keyword evidence="2" id="KW-0677">Repeat</keyword>
<dbReference type="SMART" id="SM00320">
    <property type="entry name" value="WD40"/>
    <property type="match status" value="11"/>
</dbReference>
<feature type="repeat" description="WD" evidence="3">
    <location>
        <begin position="720"/>
        <end position="761"/>
    </location>
</feature>
<dbReference type="PRINTS" id="PR00320">
    <property type="entry name" value="GPROTEINBRPT"/>
</dbReference>
<evidence type="ECO:0000256" key="3">
    <source>
        <dbReference type="PROSITE-ProRule" id="PRU00221"/>
    </source>
</evidence>
<dbReference type="CDD" id="cd00200">
    <property type="entry name" value="WD40"/>
    <property type="match status" value="1"/>
</dbReference>
<dbReference type="SUPFAM" id="SSF141571">
    <property type="entry name" value="Pentapeptide repeat-like"/>
    <property type="match status" value="1"/>
</dbReference>
<sequence>MQFQLQFHQNNQLLYDQTQKTSLTFAKIELSSQIYENYNKLKYIQDKVDYGNLININNFEQINNSINELTKHLNQLDEQQQGSVKQTHEQLNEVQGGVKQTHEQLNEVQGGVKQTHEQLNEVQGSVKRIVNYIQSQDLQTIEQKVFKVQQEQCDCNQRVELLNSYVDLKADLFSFSNLNGVQTLNISQNLSSFEIAKQFIEDQNQKVLLITGDIGTGKTLFSYYLTSQLLQNKQQDQKSVLPIYIYLPELSNQNQIFDSSNKLYFETQYKELKITDIEYYLCNSKNYILILDGFYETRCIDKWKNMYNQLQNKVIVTCRSQYTNQFKQYKTVFCDNKHKLCEMNILPFDETQISKYLQLNTKKFDSQQYYFMNNAIKDINSLIKTPLILSQFVKSIPELVQNNHSIYSKQQTRQINKFKILEHIILQWFNREEYKLVKYGGWHENQFESFSCMFALDLHNKQLLKYDIKLDKFKYLTSQYNAKNTKNSILIMSRMCAPITLNNDEYCFICKEIRDYFIYLGLIKNLLKEHNKYNKEKQVYFEQQNVEYQKLQFNFNNFTFNQILIQDKDVLNYFVAKTLIEKQFETMLHNIIKQSKYSNNINIASANSMTILNQANIVFIDEDFSNIKIPGANIKSGQFFNCSFKGADLKGCKLQFAYLRNCNFSNANLKNVDFGQYPDLIGHSDQVNALTGDINTIYSASSDNTVKQWHLSSGKCIKTIKFKHKQINIFAFSSDRLQFCTGSKDGTIKLWETNSSKCKYTYNDQIIVENQQLRQQILVSRMSSLNVIQFSQTSLSHDNFICTGAEDGTINIFKVLDNRMQCILCIQGYFNNNQSIWPNNNVEKYTENIDGHKSSITSLCFSSNNQYVCSGSKDQSIKLWSLQTENFGYICPFEQHQDQVSALCFSLYDKYIISGSWDKTIKVWNLALKKCVLTLKGHVDIITSICVSDDGQYIYSGSNDNTIKVWQLQLNQKNDEYVGGQCINTLIGHKNQITSLFLQKDILMSGSKDNLIKIWKTCPDIQNNENHMNKINHLIFSHGGQYLCSASIDGVIKLWETQNGNSILSICAHSCTITAICFSFNDKYICSGSEDGYVKVWDLDTGQCIKTLIHLNKISAVSFSQDNEYVCSGCMQTIYLQQVTGTYKETFKTQNNISQLFFNSEENNIYVLVEIENKCSVVKLDVRSKQFQQHQITNTNIDYICLLYDNNILCYTSKEKKQNILYFQKVNTNIKCILNNHQISQINLTTDQENICVTYQNGDIQIFSNEGKCIQSFKTISNVNSIFYSEQKKYIASCEFNVVYLLNEKQKLIWKSNNNMLDLRKDK</sequence>
<dbReference type="InterPro" id="IPR011044">
    <property type="entry name" value="Quino_amine_DH_bsu"/>
</dbReference>
<evidence type="ECO:0000256" key="1">
    <source>
        <dbReference type="ARBA" id="ARBA00022574"/>
    </source>
</evidence>
<feature type="repeat" description="WD" evidence="3">
    <location>
        <begin position="680"/>
        <end position="719"/>
    </location>
</feature>
<dbReference type="PANTHER" id="PTHR19848:SF8">
    <property type="entry name" value="F-BOX AND WD REPEAT DOMAIN CONTAINING 7"/>
    <property type="match status" value="1"/>
</dbReference>
<dbReference type="InterPro" id="IPR019775">
    <property type="entry name" value="WD40_repeat_CS"/>
</dbReference>